<name>K9XTN4_STAC7</name>
<organism evidence="1 2">
    <name type="scientific">Stanieria cyanosphaera (strain ATCC 29371 / PCC 7437)</name>
    <dbReference type="NCBI Taxonomy" id="111780"/>
    <lineage>
        <taxon>Bacteria</taxon>
        <taxon>Bacillati</taxon>
        <taxon>Cyanobacteriota</taxon>
        <taxon>Cyanophyceae</taxon>
        <taxon>Pleurocapsales</taxon>
        <taxon>Dermocarpellaceae</taxon>
        <taxon>Stanieria</taxon>
    </lineage>
</organism>
<dbReference type="EMBL" id="CP003653">
    <property type="protein sequence ID" value="AFZ35960.1"/>
    <property type="molecule type" value="Genomic_DNA"/>
</dbReference>
<dbReference type="eggNOG" id="COG2730">
    <property type="taxonomic scope" value="Bacteria"/>
</dbReference>
<dbReference type="OrthoDB" id="154460at2"/>
<accession>K9XTN4</accession>
<evidence type="ECO:0000313" key="1">
    <source>
        <dbReference type="EMBL" id="AFZ35960.1"/>
    </source>
</evidence>
<dbReference type="RefSeq" id="WP_015193628.1">
    <property type="nucleotide sequence ID" value="NC_019748.1"/>
</dbReference>
<evidence type="ECO:0000313" key="2">
    <source>
        <dbReference type="Proteomes" id="UP000010473"/>
    </source>
</evidence>
<dbReference type="HOGENOM" id="CLU_2738072_0_0_3"/>
<dbReference type="KEGG" id="scs:Sta7437_2421"/>
<keyword evidence="2" id="KW-1185">Reference proteome</keyword>
<protein>
    <submittedName>
        <fullName evidence="1">Uncharacterized protein</fullName>
    </submittedName>
</protein>
<sequence length="71" mass="8600">MIESWVSLSEIYLSKRPNINWVVWAYDYYCSPRLTDERDRVLGGNKMGIFVRNWLQEEWNKSTNPLQFHCD</sequence>
<reference evidence="2" key="1">
    <citation type="journal article" date="2013" name="Proc. Natl. Acad. Sci. U.S.A.">
        <title>Improving the coverage of the cyanobacterial phylum using diversity-driven genome sequencing.</title>
        <authorList>
            <person name="Shih P.M."/>
            <person name="Wu D."/>
            <person name="Latifi A."/>
            <person name="Axen S.D."/>
            <person name="Fewer D.P."/>
            <person name="Talla E."/>
            <person name="Calteau A."/>
            <person name="Cai F."/>
            <person name="Tandeau de Marsac N."/>
            <person name="Rippka R."/>
            <person name="Herdman M."/>
            <person name="Sivonen K."/>
            <person name="Coursin T."/>
            <person name="Laurent T."/>
            <person name="Goodwin L."/>
            <person name="Nolan M."/>
            <person name="Davenport K.W."/>
            <person name="Han C.S."/>
            <person name="Rubin E.M."/>
            <person name="Eisen J.A."/>
            <person name="Woyke T."/>
            <person name="Gugger M."/>
            <person name="Kerfeld C.A."/>
        </authorList>
    </citation>
    <scope>NUCLEOTIDE SEQUENCE [LARGE SCALE GENOMIC DNA]</scope>
    <source>
        <strain evidence="2">ATCC 29371 / PCC 7437</strain>
    </source>
</reference>
<dbReference type="Proteomes" id="UP000010473">
    <property type="component" value="Chromosome"/>
</dbReference>
<gene>
    <name evidence="1" type="ordered locus">Sta7437_2421</name>
</gene>
<proteinExistence type="predicted"/>
<dbReference type="AlphaFoldDB" id="K9XTN4"/>